<sequence length="125" mass="13577">MTEDYEPEIFGIPMIPFGGIVGFLFLLLVVVAQHGGISLDIPDIPQVASAGSSQSHDYRSFQGSDGIWYQYSRDCKITYYDGVAIAASQPGYPQVLFVPIGSTAEETQMSLTKTQEMHKAGSLPV</sequence>
<dbReference type="EMBL" id="JJPN01000006">
    <property type="protein sequence ID" value="KKG75617.1"/>
    <property type="molecule type" value="Genomic_DNA"/>
</dbReference>
<evidence type="ECO:0000313" key="8">
    <source>
        <dbReference type="Proteomes" id="UP000034820"/>
    </source>
</evidence>
<feature type="transmembrane region" description="Helical" evidence="1">
    <location>
        <begin position="12"/>
        <end position="32"/>
    </location>
</feature>
<keyword evidence="1" id="KW-0812">Transmembrane</keyword>
<protein>
    <submittedName>
        <fullName evidence="2">Uncharacterized protein</fullName>
    </submittedName>
</protein>
<evidence type="ECO:0000313" key="5">
    <source>
        <dbReference type="EMBL" id="KKH09964.1"/>
    </source>
</evidence>
<evidence type="ECO:0000313" key="9">
    <source>
        <dbReference type="Proteomes" id="UP000034944"/>
    </source>
</evidence>
<dbReference type="EMBL" id="JJPY01000045">
    <property type="protein sequence ID" value="KKH09964.1"/>
    <property type="molecule type" value="Genomic_DNA"/>
</dbReference>
<evidence type="ECO:0000313" key="4">
    <source>
        <dbReference type="EMBL" id="KKH07217.1"/>
    </source>
</evidence>
<reference evidence="6 7" key="1">
    <citation type="journal article" date="2015" name="ISME J.">
        <title>Genomic and phenotypic differentiation among Methanosarcina mazei populations from Columbia River sediment.</title>
        <authorList>
            <person name="Youngblut N.D."/>
            <person name="Wirth J.S."/>
            <person name="Henriksen J.R."/>
            <person name="Smith M."/>
            <person name="Simon H."/>
            <person name="Metcalf W.W."/>
            <person name="Whitaker R.J."/>
        </authorList>
    </citation>
    <scope>NUCLEOTIDE SEQUENCE [LARGE SCALE GENOMIC DNA]</scope>
    <source>
        <strain evidence="2 7">3.H.A.1A.2</strain>
        <strain evidence="3 6">3.H.A.2.5</strain>
        <strain evidence="5 8">3.H.T.1A.1</strain>
        <strain evidence="4 9">3.H.T.1A.2</strain>
    </source>
</reference>
<name>A0A0F8HD61_METMZ</name>
<keyword evidence="1" id="KW-0472">Membrane</keyword>
<dbReference type="Proteomes" id="UP000034820">
    <property type="component" value="Unassembled WGS sequence"/>
</dbReference>
<dbReference type="PATRIC" id="fig|2209.71.peg.3876"/>
<organism evidence="2 7">
    <name type="scientific">Methanosarcina mazei</name>
    <name type="common">Methanosarcina frisia</name>
    <dbReference type="NCBI Taxonomy" id="2209"/>
    <lineage>
        <taxon>Archaea</taxon>
        <taxon>Methanobacteriati</taxon>
        <taxon>Methanobacteriota</taxon>
        <taxon>Stenosarchaea group</taxon>
        <taxon>Methanomicrobia</taxon>
        <taxon>Methanosarcinales</taxon>
        <taxon>Methanosarcinaceae</taxon>
        <taxon>Methanosarcina</taxon>
    </lineage>
</organism>
<evidence type="ECO:0000313" key="2">
    <source>
        <dbReference type="EMBL" id="KKG75617.1"/>
    </source>
</evidence>
<dbReference type="AlphaFoldDB" id="A0A0F8HD61"/>
<dbReference type="Proteomes" id="UP000034944">
    <property type="component" value="Unassembled WGS sequence"/>
</dbReference>
<gene>
    <name evidence="2" type="ORF">DU46_17700</name>
    <name evidence="5" type="ORF">DU51_00585</name>
    <name evidence="3" type="ORF">DU61_18300</name>
    <name evidence="4" type="ORF">DU62_15985</name>
</gene>
<evidence type="ECO:0000313" key="6">
    <source>
        <dbReference type="Proteomes" id="UP000033889"/>
    </source>
</evidence>
<evidence type="ECO:0000313" key="3">
    <source>
        <dbReference type="EMBL" id="KKG84516.1"/>
    </source>
</evidence>
<keyword evidence="1" id="KW-1133">Transmembrane helix</keyword>
<accession>A0A0F8HD61</accession>
<comment type="caution">
    <text evidence="2">The sequence shown here is derived from an EMBL/GenBank/DDBJ whole genome shotgun (WGS) entry which is preliminary data.</text>
</comment>
<dbReference type="RefSeq" id="WP_048040806.1">
    <property type="nucleotide sequence ID" value="NZ_JJPN01000006.1"/>
</dbReference>
<dbReference type="Proteomes" id="UP000034074">
    <property type="component" value="Unassembled WGS sequence"/>
</dbReference>
<evidence type="ECO:0000256" key="1">
    <source>
        <dbReference type="SAM" id="Phobius"/>
    </source>
</evidence>
<dbReference type="EMBL" id="JJPZ01000146">
    <property type="protein sequence ID" value="KKH07217.1"/>
    <property type="molecule type" value="Genomic_DNA"/>
</dbReference>
<proteinExistence type="predicted"/>
<dbReference type="Proteomes" id="UP000033889">
    <property type="component" value="Unassembled WGS sequence"/>
</dbReference>
<dbReference type="EMBL" id="JJPQ01000038">
    <property type="protein sequence ID" value="KKG84516.1"/>
    <property type="molecule type" value="Genomic_DNA"/>
</dbReference>
<evidence type="ECO:0000313" key="7">
    <source>
        <dbReference type="Proteomes" id="UP000034074"/>
    </source>
</evidence>